<evidence type="ECO:0000259" key="5">
    <source>
        <dbReference type="PROSITE" id="PS50931"/>
    </source>
</evidence>
<dbReference type="GO" id="GO:0043565">
    <property type="term" value="F:sequence-specific DNA binding"/>
    <property type="evidence" value="ECO:0007669"/>
    <property type="project" value="TreeGrafter"/>
</dbReference>
<gene>
    <name evidence="6" type="ORF">CAL20_10715</name>
</gene>
<dbReference type="GO" id="GO:0006351">
    <property type="term" value="P:DNA-templated transcription"/>
    <property type="evidence" value="ECO:0007669"/>
    <property type="project" value="TreeGrafter"/>
</dbReference>
<keyword evidence="3" id="KW-0238">DNA-binding</keyword>
<dbReference type="NCBIfam" id="NF008352">
    <property type="entry name" value="PRK11139.1"/>
    <property type="match status" value="1"/>
</dbReference>
<dbReference type="PANTHER" id="PTHR30537">
    <property type="entry name" value="HTH-TYPE TRANSCRIPTIONAL REGULATOR"/>
    <property type="match status" value="1"/>
</dbReference>
<dbReference type="FunFam" id="1.10.10.10:FF:000001">
    <property type="entry name" value="LysR family transcriptional regulator"/>
    <property type="match status" value="1"/>
</dbReference>
<dbReference type="Gene3D" id="3.40.190.10">
    <property type="entry name" value="Periplasmic binding protein-like II"/>
    <property type="match status" value="2"/>
</dbReference>
<feature type="domain" description="HTH lysR-type" evidence="5">
    <location>
        <begin position="42"/>
        <end position="99"/>
    </location>
</feature>
<protein>
    <recommendedName>
        <fullName evidence="5">HTH lysR-type domain-containing protein</fullName>
    </recommendedName>
</protein>
<keyword evidence="2" id="KW-0805">Transcription regulation</keyword>
<dbReference type="PROSITE" id="PS50931">
    <property type="entry name" value="HTH_LYSR"/>
    <property type="match status" value="1"/>
</dbReference>
<dbReference type="SUPFAM" id="SSF53850">
    <property type="entry name" value="Periplasmic binding protein-like II"/>
    <property type="match status" value="1"/>
</dbReference>
<reference evidence="6 7" key="1">
    <citation type="submission" date="2017-05" db="EMBL/GenBank/DDBJ databases">
        <title>Complete and WGS of Bordetella genogroups.</title>
        <authorList>
            <person name="Spilker T."/>
            <person name="LiPuma J."/>
        </authorList>
    </citation>
    <scope>NUCLEOTIDE SEQUENCE [LARGE SCALE GENOMIC DNA]</scope>
    <source>
        <strain evidence="6 7">AU9919</strain>
    </source>
</reference>
<dbReference type="InterPro" id="IPR036388">
    <property type="entry name" value="WH-like_DNA-bd_sf"/>
</dbReference>
<evidence type="ECO:0000313" key="6">
    <source>
        <dbReference type="EMBL" id="OZI55928.1"/>
    </source>
</evidence>
<dbReference type="AlphaFoldDB" id="A0A261U1V9"/>
<dbReference type="Proteomes" id="UP000216885">
    <property type="component" value="Unassembled WGS sequence"/>
</dbReference>
<evidence type="ECO:0000256" key="1">
    <source>
        <dbReference type="ARBA" id="ARBA00009437"/>
    </source>
</evidence>
<dbReference type="InterPro" id="IPR058163">
    <property type="entry name" value="LysR-type_TF_proteobact-type"/>
</dbReference>
<keyword evidence="4" id="KW-0804">Transcription</keyword>
<comment type="caution">
    <text evidence="6">The sequence shown here is derived from an EMBL/GenBank/DDBJ whole genome shotgun (WGS) entry which is preliminary data.</text>
</comment>
<dbReference type="GO" id="GO:0003700">
    <property type="term" value="F:DNA-binding transcription factor activity"/>
    <property type="evidence" value="ECO:0007669"/>
    <property type="project" value="InterPro"/>
</dbReference>
<dbReference type="SUPFAM" id="SSF46785">
    <property type="entry name" value="Winged helix' DNA-binding domain"/>
    <property type="match status" value="1"/>
</dbReference>
<evidence type="ECO:0000256" key="2">
    <source>
        <dbReference type="ARBA" id="ARBA00023015"/>
    </source>
</evidence>
<dbReference type="Pfam" id="PF00126">
    <property type="entry name" value="HTH_1"/>
    <property type="match status" value="1"/>
</dbReference>
<dbReference type="PRINTS" id="PR00039">
    <property type="entry name" value="HTHLYSR"/>
</dbReference>
<evidence type="ECO:0000256" key="3">
    <source>
        <dbReference type="ARBA" id="ARBA00023125"/>
    </source>
</evidence>
<organism evidence="6 7">
    <name type="scientific">Bordetella genomosp. 4</name>
    <dbReference type="NCBI Taxonomy" id="463044"/>
    <lineage>
        <taxon>Bacteria</taxon>
        <taxon>Pseudomonadati</taxon>
        <taxon>Pseudomonadota</taxon>
        <taxon>Betaproteobacteria</taxon>
        <taxon>Burkholderiales</taxon>
        <taxon>Alcaligenaceae</taxon>
        <taxon>Bordetella</taxon>
    </lineage>
</organism>
<dbReference type="EMBL" id="NEVQ01000013">
    <property type="protein sequence ID" value="OZI55928.1"/>
    <property type="molecule type" value="Genomic_DNA"/>
</dbReference>
<evidence type="ECO:0000256" key="4">
    <source>
        <dbReference type="ARBA" id="ARBA00023163"/>
    </source>
</evidence>
<accession>A0A261U1V9</accession>
<dbReference type="InterPro" id="IPR036390">
    <property type="entry name" value="WH_DNA-bd_sf"/>
</dbReference>
<dbReference type="Gene3D" id="1.10.10.10">
    <property type="entry name" value="Winged helix-like DNA-binding domain superfamily/Winged helix DNA-binding domain"/>
    <property type="match status" value="1"/>
</dbReference>
<keyword evidence="7" id="KW-1185">Reference proteome</keyword>
<proteinExistence type="inferred from homology"/>
<dbReference type="InterPro" id="IPR005119">
    <property type="entry name" value="LysR_subst-bd"/>
</dbReference>
<sequence>MRGPCRLPDPIRAGHRTHRYTKKSFLPAFLLSRIPAVSLRIPPLNPLRVFEVVARLQNLTLAAQELHVSQSAVSRQLATLESYLGVELFRREHRGVTLTRAGAAYAKRVAPAFAEIAAATDGLLQNMSHKVLRVRTYTTFTAKWLIPRLEDFHARHPNIEVIVSNGVSEVDFDRDAADVAIQFGLGGWPRVKEDVLFTDEIEPVCSPEYLDKNMSRHGKLEDLLKGRLLVSKYRKTDWTDWLEANGLSAAAANSERMGFSTSILTWQAALDGLGIAIGQSALLQTEFNKGLLVRPFRRPLQRSMSYYLLRPQEQRFSRRVAVFRDWLLETAAREREALANGPKEPPSLG</sequence>
<dbReference type="Pfam" id="PF03466">
    <property type="entry name" value="LysR_substrate"/>
    <property type="match status" value="1"/>
</dbReference>
<name>A0A261U1V9_9BORD</name>
<dbReference type="PANTHER" id="PTHR30537:SF74">
    <property type="entry name" value="HTH-TYPE TRANSCRIPTIONAL REGULATOR TRPI"/>
    <property type="match status" value="1"/>
</dbReference>
<dbReference type="InterPro" id="IPR000847">
    <property type="entry name" value="LysR_HTH_N"/>
</dbReference>
<evidence type="ECO:0000313" key="7">
    <source>
        <dbReference type="Proteomes" id="UP000216885"/>
    </source>
</evidence>
<comment type="similarity">
    <text evidence="1">Belongs to the LysR transcriptional regulatory family.</text>
</comment>
<dbReference type="CDD" id="cd08432">
    <property type="entry name" value="PBP2_GcdR_TrpI_HvrB_AmpR_like"/>
    <property type="match status" value="1"/>
</dbReference>